<evidence type="ECO:0000313" key="1">
    <source>
        <dbReference type="EMBL" id="MDH2334266.1"/>
    </source>
</evidence>
<dbReference type="RefSeq" id="WP_279836151.1">
    <property type="nucleotide sequence ID" value="NZ_JARVWT010000016.1"/>
</dbReference>
<dbReference type="AlphaFoldDB" id="A0AAP4EDU0"/>
<accession>A0AAP4EDU0</accession>
<name>A0AAP4EDU0_PAEPO</name>
<organism evidence="1 2">
    <name type="scientific">Paenibacillus polymyxa</name>
    <name type="common">Bacillus polymyxa</name>
    <dbReference type="NCBI Taxonomy" id="1406"/>
    <lineage>
        <taxon>Bacteria</taxon>
        <taxon>Bacillati</taxon>
        <taxon>Bacillota</taxon>
        <taxon>Bacilli</taxon>
        <taxon>Bacillales</taxon>
        <taxon>Paenibacillaceae</taxon>
        <taxon>Paenibacillus</taxon>
    </lineage>
</organism>
<sequence>MRDINEVLHRLAVTRLGCPTFVLDELERLYNEAEENGMANALLEADLYESKQEVIRLNYIAEKQSDELIREKELVNSRRKQSAEVPRPIDEWGEDHGDVLWWEFPIVEPPYCGTPLDADWPDYHTHWTPINIPVLKED</sequence>
<dbReference type="Proteomes" id="UP001229409">
    <property type="component" value="Unassembled WGS sequence"/>
</dbReference>
<evidence type="ECO:0000313" key="2">
    <source>
        <dbReference type="Proteomes" id="UP001229409"/>
    </source>
</evidence>
<gene>
    <name evidence="1" type="ORF">QDS18_25670</name>
</gene>
<dbReference type="EMBL" id="JARVWT010000016">
    <property type="protein sequence ID" value="MDH2334266.1"/>
    <property type="molecule type" value="Genomic_DNA"/>
</dbReference>
<reference evidence="1" key="1">
    <citation type="submission" date="2023-04" db="EMBL/GenBank/DDBJ databases">
        <title>Uncovering the Secrets of Slow-Growing Bacteria in Tropical Savanna Soil through Cultivation and Genomic Analysis.</title>
        <authorList>
            <person name="Goncalves O.S."/>
            <person name="Santana M.F."/>
        </authorList>
    </citation>
    <scope>NUCLEOTIDE SEQUENCE</scope>
    <source>
        <strain evidence="1">ANTI</strain>
    </source>
</reference>
<comment type="caution">
    <text evidence="1">The sequence shown here is derived from an EMBL/GenBank/DDBJ whole genome shotgun (WGS) entry which is preliminary data.</text>
</comment>
<proteinExistence type="predicted"/>
<protein>
    <submittedName>
        <fullName evidence="1">Uncharacterized protein</fullName>
    </submittedName>
</protein>